<evidence type="ECO:0000256" key="1">
    <source>
        <dbReference type="ARBA" id="ARBA00022801"/>
    </source>
</evidence>
<dbReference type="GO" id="GO:0016811">
    <property type="term" value="F:hydrolase activity, acting on carbon-nitrogen (but not peptide) bonds, in linear amides"/>
    <property type="evidence" value="ECO:0007669"/>
    <property type="project" value="TreeGrafter"/>
</dbReference>
<dbReference type="Proteomes" id="UP001213799">
    <property type="component" value="Unassembled WGS sequence"/>
</dbReference>
<dbReference type="AlphaFoldDB" id="A0AAD6H2W3"/>
<dbReference type="PROSITE" id="PS50263">
    <property type="entry name" value="CN_HYDROLASE"/>
    <property type="match status" value="1"/>
</dbReference>
<dbReference type="InterPro" id="IPR050345">
    <property type="entry name" value="Aliph_Amidase/BUP"/>
</dbReference>
<keyword evidence="1 3" id="KW-0378">Hydrolase</keyword>
<dbReference type="RefSeq" id="XP_056754219.1">
    <property type="nucleotide sequence ID" value="XM_056894471.1"/>
</dbReference>
<dbReference type="InterPro" id="IPR036526">
    <property type="entry name" value="C-N_Hydrolase_sf"/>
</dbReference>
<dbReference type="PANTHER" id="PTHR43674">
    <property type="entry name" value="NITRILASE C965.09-RELATED"/>
    <property type="match status" value="1"/>
</dbReference>
<reference evidence="3" key="2">
    <citation type="submission" date="2023-01" db="EMBL/GenBank/DDBJ databases">
        <authorList>
            <person name="Petersen C."/>
        </authorList>
    </citation>
    <scope>NUCLEOTIDE SEQUENCE</scope>
    <source>
        <strain evidence="3">IBT 12815</strain>
    </source>
</reference>
<evidence type="ECO:0000313" key="3">
    <source>
        <dbReference type="EMBL" id="KAJ5606794.1"/>
    </source>
</evidence>
<sequence>MVYFIDNTDAMKGRYQKKNVWHPEWTHVKGSQHVPHVAFDTPLGKVGVLICWDVAFPEGFRNLISQRVKLIAVLDFWKLTNCAPQGIAHNRYAEKLWSFSRRRFSAGHATIPALWSFAMQAVQLKREGMKIIDLDMAILNNAASLYRAHQGMARPDWH</sequence>
<dbReference type="PANTHER" id="PTHR43674:SF16">
    <property type="entry name" value="CARBON-NITROGEN FAMILY, PUTATIVE (AFU_ORTHOLOGUE AFUA_5G02350)-RELATED"/>
    <property type="match status" value="1"/>
</dbReference>
<name>A0AAD6H2W3_9EURO</name>
<feature type="domain" description="CN hydrolase" evidence="2">
    <location>
        <begin position="1"/>
        <end position="158"/>
    </location>
</feature>
<evidence type="ECO:0000313" key="4">
    <source>
        <dbReference type="Proteomes" id="UP001213799"/>
    </source>
</evidence>
<keyword evidence="4" id="KW-1185">Reference proteome</keyword>
<dbReference type="EMBL" id="JAQJAE010000002">
    <property type="protein sequence ID" value="KAJ5606794.1"/>
    <property type="molecule type" value="Genomic_DNA"/>
</dbReference>
<dbReference type="Gene3D" id="3.60.110.10">
    <property type="entry name" value="Carbon-nitrogen hydrolase"/>
    <property type="match status" value="1"/>
</dbReference>
<evidence type="ECO:0000259" key="2">
    <source>
        <dbReference type="PROSITE" id="PS50263"/>
    </source>
</evidence>
<dbReference type="Pfam" id="PF00795">
    <property type="entry name" value="CN_hydrolase"/>
    <property type="match status" value="1"/>
</dbReference>
<proteinExistence type="predicted"/>
<dbReference type="GeneID" id="81584713"/>
<protein>
    <submittedName>
        <fullName evidence="3">Hydrolase carbon-nitrogen family</fullName>
    </submittedName>
</protein>
<accession>A0AAD6H2W3</accession>
<organism evidence="3 4">
    <name type="scientific">Penicillium hordei</name>
    <dbReference type="NCBI Taxonomy" id="40994"/>
    <lineage>
        <taxon>Eukaryota</taxon>
        <taxon>Fungi</taxon>
        <taxon>Dikarya</taxon>
        <taxon>Ascomycota</taxon>
        <taxon>Pezizomycotina</taxon>
        <taxon>Eurotiomycetes</taxon>
        <taxon>Eurotiomycetidae</taxon>
        <taxon>Eurotiales</taxon>
        <taxon>Aspergillaceae</taxon>
        <taxon>Penicillium</taxon>
    </lineage>
</organism>
<gene>
    <name evidence="3" type="ORF">N7537_003413</name>
</gene>
<dbReference type="InterPro" id="IPR003010">
    <property type="entry name" value="C-N_Hydrolase"/>
</dbReference>
<reference evidence="3" key="1">
    <citation type="journal article" date="2023" name="IMA Fungus">
        <title>Comparative genomic study of the Penicillium genus elucidates a diverse pangenome and 15 lateral gene transfer events.</title>
        <authorList>
            <person name="Petersen C."/>
            <person name="Sorensen T."/>
            <person name="Nielsen M.R."/>
            <person name="Sondergaard T.E."/>
            <person name="Sorensen J.L."/>
            <person name="Fitzpatrick D.A."/>
            <person name="Frisvad J.C."/>
            <person name="Nielsen K.L."/>
        </authorList>
    </citation>
    <scope>NUCLEOTIDE SEQUENCE</scope>
    <source>
        <strain evidence="3">IBT 12815</strain>
    </source>
</reference>
<dbReference type="SUPFAM" id="SSF56317">
    <property type="entry name" value="Carbon-nitrogen hydrolase"/>
    <property type="match status" value="1"/>
</dbReference>
<comment type="caution">
    <text evidence="3">The sequence shown here is derived from an EMBL/GenBank/DDBJ whole genome shotgun (WGS) entry which is preliminary data.</text>
</comment>